<keyword evidence="2" id="KW-1185">Reference proteome</keyword>
<evidence type="ECO:0000313" key="1">
    <source>
        <dbReference type="EMBL" id="MBW0484373.1"/>
    </source>
</evidence>
<organism evidence="1 2">
    <name type="scientific">Austropuccinia psidii MF-1</name>
    <dbReference type="NCBI Taxonomy" id="1389203"/>
    <lineage>
        <taxon>Eukaryota</taxon>
        <taxon>Fungi</taxon>
        <taxon>Dikarya</taxon>
        <taxon>Basidiomycota</taxon>
        <taxon>Pucciniomycotina</taxon>
        <taxon>Pucciniomycetes</taxon>
        <taxon>Pucciniales</taxon>
        <taxon>Sphaerophragmiaceae</taxon>
        <taxon>Austropuccinia</taxon>
    </lineage>
</organism>
<reference evidence="1" key="1">
    <citation type="submission" date="2021-03" db="EMBL/GenBank/DDBJ databases">
        <title>Draft genome sequence of rust myrtle Austropuccinia psidii MF-1, a brazilian biotype.</title>
        <authorList>
            <person name="Quecine M.C."/>
            <person name="Pachon D.M.R."/>
            <person name="Bonatelli M.L."/>
            <person name="Correr F.H."/>
            <person name="Franceschini L.M."/>
            <person name="Leite T.F."/>
            <person name="Margarido G.R.A."/>
            <person name="Almeida C.A."/>
            <person name="Ferrarezi J.A."/>
            <person name="Labate C.A."/>
        </authorList>
    </citation>
    <scope>NUCLEOTIDE SEQUENCE</scope>
    <source>
        <strain evidence="1">MF-1</strain>
    </source>
</reference>
<dbReference type="Proteomes" id="UP000765509">
    <property type="component" value="Unassembled WGS sequence"/>
</dbReference>
<sequence length="87" mass="10119">MSSFVGRSFILSYQSELSWASRHYGLFITKRKDQLLSCKAFPLLSRRILCYQSKIRQVCRYTGSLERPPLSVGFFTNSHTLSTQKTY</sequence>
<accession>A0A9Q3GXW4</accession>
<proteinExistence type="predicted"/>
<protein>
    <submittedName>
        <fullName evidence="1">Uncharacterized protein</fullName>
    </submittedName>
</protein>
<evidence type="ECO:0000313" key="2">
    <source>
        <dbReference type="Proteomes" id="UP000765509"/>
    </source>
</evidence>
<comment type="caution">
    <text evidence="1">The sequence shown here is derived from an EMBL/GenBank/DDBJ whole genome shotgun (WGS) entry which is preliminary data.</text>
</comment>
<dbReference type="EMBL" id="AVOT02007653">
    <property type="protein sequence ID" value="MBW0484373.1"/>
    <property type="molecule type" value="Genomic_DNA"/>
</dbReference>
<dbReference type="AlphaFoldDB" id="A0A9Q3GXW4"/>
<name>A0A9Q3GXW4_9BASI</name>
<gene>
    <name evidence="1" type="ORF">O181_024088</name>
</gene>